<evidence type="ECO:0000256" key="2">
    <source>
        <dbReference type="ARBA" id="ARBA00023125"/>
    </source>
</evidence>
<dbReference type="InterPro" id="IPR018060">
    <property type="entry name" value="HTH_AraC"/>
</dbReference>
<keyword evidence="3" id="KW-0804">Transcription</keyword>
<organism evidence="6 7">
    <name type="scientific">Paraglaciecola arctica BSs20135</name>
    <dbReference type="NCBI Taxonomy" id="493475"/>
    <lineage>
        <taxon>Bacteria</taxon>
        <taxon>Pseudomonadati</taxon>
        <taxon>Pseudomonadota</taxon>
        <taxon>Gammaproteobacteria</taxon>
        <taxon>Alteromonadales</taxon>
        <taxon>Alteromonadaceae</taxon>
        <taxon>Paraglaciecola</taxon>
    </lineage>
</organism>
<dbReference type="RefSeq" id="WP_007618534.1">
    <property type="nucleotide sequence ID" value="NZ_BAEO01000019.1"/>
</dbReference>
<dbReference type="Pfam" id="PF12833">
    <property type="entry name" value="HTH_18"/>
    <property type="match status" value="1"/>
</dbReference>
<dbReference type="PROSITE" id="PS51833">
    <property type="entry name" value="HDOD"/>
    <property type="match status" value="1"/>
</dbReference>
<keyword evidence="2" id="KW-0238">DNA-binding</keyword>
<keyword evidence="1" id="KW-0805">Transcription regulation</keyword>
<dbReference type="GO" id="GO:0005829">
    <property type="term" value="C:cytosol"/>
    <property type="evidence" value="ECO:0007669"/>
    <property type="project" value="TreeGrafter"/>
</dbReference>
<dbReference type="STRING" id="493475.GARC_1601"/>
<dbReference type="PANTHER" id="PTHR47894">
    <property type="entry name" value="HTH-TYPE TRANSCRIPTIONAL REGULATOR GADX"/>
    <property type="match status" value="1"/>
</dbReference>
<dbReference type="SMART" id="SM00342">
    <property type="entry name" value="HTH_ARAC"/>
    <property type="match status" value="1"/>
</dbReference>
<dbReference type="PRINTS" id="PR00032">
    <property type="entry name" value="HTHARAC"/>
</dbReference>
<keyword evidence="7" id="KW-1185">Reference proteome</keyword>
<evidence type="ECO:0000259" key="5">
    <source>
        <dbReference type="PROSITE" id="PS51833"/>
    </source>
</evidence>
<evidence type="ECO:0000256" key="3">
    <source>
        <dbReference type="ARBA" id="ARBA00023163"/>
    </source>
</evidence>
<gene>
    <name evidence="6" type="ORF">GARC_1601</name>
</gene>
<dbReference type="AlphaFoldDB" id="K6YPK8"/>
<dbReference type="GO" id="GO:0003700">
    <property type="term" value="F:DNA-binding transcription factor activity"/>
    <property type="evidence" value="ECO:0007669"/>
    <property type="project" value="InterPro"/>
</dbReference>
<evidence type="ECO:0000259" key="4">
    <source>
        <dbReference type="PROSITE" id="PS01124"/>
    </source>
</evidence>
<accession>K6YPK8</accession>
<feature type="domain" description="HDOD" evidence="5">
    <location>
        <begin position="130"/>
        <end position="328"/>
    </location>
</feature>
<evidence type="ECO:0000313" key="7">
    <source>
        <dbReference type="Proteomes" id="UP000006327"/>
    </source>
</evidence>
<dbReference type="eggNOG" id="COG2207">
    <property type="taxonomic scope" value="Bacteria"/>
</dbReference>
<dbReference type="GO" id="GO:0000976">
    <property type="term" value="F:transcription cis-regulatory region binding"/>
    <property type="evidence" value="ECO:0007669"/>
    <property type="project" value="TreeGrafter"/>
</dbReference>
<dbReference type="InterPro" id="IPR013976">
    <property type="entry name" value="HDOD"/>
</dbReference>
<sequence>MNSPQTSLLVTEAVNRLLSERELPASLTIEQCASALAMSMTSFRRKLTQEETSYKLIQSKFLNELCVKALLTMQTKIDDLAITLGYSERATFERAFRKKFGITASQFRELSLVCSVETNSLKLTEIAENMPPMPASCRQLLLEKDRNNLNLQRVIEIVSQDVIFSGRIMGQASKAIYGKTPKNIQEAISRNLGIYTVVNFAVVFAVKDALQGHLEQVIIEQYSQAFLLAPKLFQHVRKQITADLKFDIGLTEQVLVFSLLGVFLLSHKSAYRHEMMLYSLQGIDDLGSLNLHIRESMGISLYSASSLMLSLWHIDASLVKQIGHLDKVSQAIEKGNEQDELVLFMLSCLYFAAAGHRDFSVLEQKAELLNIQNFDEVMQLLLVLD</sequence>
<dbReference type="SUPFAM" id="SSF109604">
    <property type="entry name" value="HD-domain/PDEase-like"/>
    <property type="match status" value="1"/>
</dbReference>
<comment type="caution">
    <text evidence="6">The sequence shown here is derived from an EMBL/GenBank/DDBJ whole genome shotgun (WGS) entry which is preliminary data.</text>
</comment>
<protein>
    <recommendedName>
        <fullName evidence="8">HTH araC/xylS-type domain-containing protein</fullName>
    </recommendedName>
</protein>
<dbReference type="Gene3D" id="1.10.3210.10">
    <property type="entry name" value="Hypothetical protein af1432"/>
    <property type="match status" value="1"/>
</dbReference>
<dbReference type="Proteomes" id="UP000006327">
    <property type="component" value="Unassembled WGS sequence"/>
</dbReference>
<dbReference type="InterPro" id="IPR009057">
    <property type="entry name" value="Homeodomain-like_sf"/>
</dbReference>
<name>K6YPK8_9ALTE</name>
<proteinExistence type="predicted"/>
<dbReference type="EMBL" id="BAEO01000019">
    <property type="protein sequence ID" value="GAC18573.1"/>
    <property type="molecule type" value="Genomic_DNA"/>
</dbReference>
<evidence type="ECO:0000256" key="1">
    <source>
        <dbReference type="ARBA" id="ARBA00023015"/>
    </source>
</evidence>
<dbReference type="PROSITE" id="PS01124">
    <property type="entry name" value="HTH_ARAC_FAMILY_2"/>
    <property type="match status" value="1"/>
</dbReference>
<dbReference type="OrthoDB" id="9770715at2"/>
<dbReference type="PANTHER" id="PTHR47894:SF4">
    <property type="entry name" value="HTH-TYPE TRANSCRIPTIONAL REGULATOR GADX"/>
    <property type="match status" value="1"/>
</dbReference>
<evidence type="ECO:0000313" key="6">
    <source>
        <dbReference type="EMBL" id="GAC18573.1"/>
    </source>
</evidence>
<reference evidence="6 7" key="1">
    <citation type="journal article" date="2017" name="Antonie Van Leeuwenhoek">
        <title>Rhizobium rhizosphaerae sp. nov., a novel species isolated from rice rhizosphere.</title>
        <authorList>
            <person name="Zhao J.J."/>
            <person name="Zhang J."/>
            <person name="Zhang R.J."/>
            <person name="Zhang C.W."/>
            <person name="Yin H.Q."/>
            <person name="Zhang X.X."/>
        </authorList>
    </citation>
    <scope>NUCLEOTIDE SEQUENCE [LARGE SCALE GENOMIC DNA]</scope>
    <source>
        <strain evidence="6 7">BSs20135</strain>
    </source>
</reference>
<dbReference type="InterPro" id="IPR020449">
    <property type="entry name" value="Tscrpt_reg_AraC-type_HTH"/>
</dbReference>
<dbReference type="Pfam" id="PF08668">
    <property type="entry name" value="HDOD"/>
    <property type="match status" value="1"/>
</dbReference>
<dbReference type="Gene3D" id="1.10.10.60">
    <property type="entry name" value="Homeodomain-like"/>
    <property type="match status" value="1"/>
</dbReference>
<dbReference type="SUPFAM" id="SSF46689">
    <property type="entry name" value="Homeodomain-like"/>
    <property type="match status" value="1"/>
</dbReference>
<evidence type="ECO:0008006" key="8">
    <source>
        <dbReference type="Google" id="ProtNLM"/>
    </source>
</evidence>
<feature type="domain" description="HTH araC/xylS-type" evidence="4">
    <location>
        <begin position="12"/>
        <end position="110"/>
    </location>
</feature>